<name>A0A8J5UMD5_9ASCO</name>
<protein>
    <recommendedName>
        <fullName evidence="2">MAGE domain-containing protein</fullName>
    </recommendedName>
</protein>
<evidence type="ECO:0000313" key="3">
    <source>
        <dbReference type="EMBL" id="KAG7666033.1"/>
    </source>
</evidence>
<dbReference type="EMBL" id="JAGSYN010000044">
    <property type="protein sequence ID" value="KAG7666033.1"/>
    <property type="molecule type" value="Genomic_DNA"/>
</dbReference>
<dbReference type="GeneID" id="73467264"/>
<organism evidence="3 4">
    <name type="scientific">[Candida] subhashii</name>
    <dbReference type="NCBI Taxonomy" id="561895"/>
    <lineage>
        <taxon>Eukaryota</taxon>
        <taxon>Fungi</taxon>
        <taxon>Dikarya</taxon>
        <taxon>Ascomycota</taxon>
        <taxon>Saccharomycotina</taxon>
        <taxon>Pichiomycetes</taxon>
        <taxon>Debaryomycetaceae</taxon>
        <taxon>Spathaspora</taxon>
    </lineage>
</organism>
<evidence type="ECO:0000256" key="1">
    <source>
        <dbReference type="SAM" id="MobiDB-lite"/>
    </source>
</evidence>
<dbReference type="Proteomes" id="UP000694255">
    <property type="component" value="Unassembled WGS sequence"/>
</dbReference>
<dbReference type="AlphaFoldDB" id="A0A8J5UMD5"/>
<feature type="compositionally biased region" description="Polar residues" evidence="1">
    <location>
        <begin position="36"/>
        <end position="53"/>
    </location>
</feature>
<feature type="region of interest" description="Disordered" evidence="1">
    <location>
        <begin position="33"/>
        <end position="53"/>
    </location>
</feature>
<sequence>MPKRKIELDELDEEYHQEEEYLQEANDRSVIHPTSRVGNNTSHGNPSGVNTPTDEMEFQHVVNQVIRIVLGRELKGMLTRREHITSALTNKKIKTDLIVKAVDQTLRDTYGLSLVETPIIKKQPDGKLKKGAPSKVKPVVSYCVVNDLSTEGRNVLGQIWNNSLKTFMKKDMGDVKYFLPTYSKTKLPNTNQELVKDGIMLVVVSLVILSENLCKRDYLTKITLEGTTKEHNIIEYALGRRCLVEFTPKNVFEFIKVVYGDDFDGSIAERTLITIQRAYGVALAAEENDDDYRSSATPGVEEGVEASHTETPNV</sequence>
<feature type="region of interest" description="Disordered" evidence="1">
    <location>
        <begin position="290"/>
        <end position="314"/>
    </location>
</feature>
<accession>A0A8J5UMD5</accession>
<keyword evidence="4" id="KW-1185">Reference proteome</keyword>
<evidence type="ECO:0000259" key="2">
    <source>
        <dbReference type="Pfam" id="PF01454"/>
    </source>
</evidence>
<dbReference type="InterPro" id="IPR002190">
    <property type="entry name" value="MHD_dom"/>
</dbReference>
<reference evidence="3 4" key="1">
    <citation type="journal article" date="2021" name="DNA Res.">
        <title>Genome analysis of Candida subhashii reveals its hybrid nature and dual mitochondrial genome conformations.</title>
        <authorList>
            <person name="Mixao V."/>
            <person name="Hegedusova E."/>
            <person name="Saus E."/>
            <person name="Pryszcz L.P."/>
            <person name="Cillingova A."/>
            <person name="Nosek J."/>
            <person name="Gabaldon T."/>
        </authorList>
    </citation>
    <scope>NUCLEOTIDE SEQUENCE [LARGE SCALE GENOMIC DNA]</scope>
    <source>
        <strain evidence="3 4">CBS 10753</strain>
    </source>
</reference>
<feature type="domain" description="MAGE" evidence="2">
    <location>
        <begin position="65"/>
        <end position="212"/>
    </location>
</feature>
<comment type="caution">
    <text evidence="3">The sequence shown here is derived from an EMBL/GenBank/DDBJ whole genome shotgun (WGS) entry which is preliminary data.</text>
</comment>
<dbReference type="Pfam" id="PF01454">
    <property type="entry name" value="MAGE"/>
    <property type="match status" value="1"/>
</dbReference>
<proteinExistence type="predicted"/>
<gene>
    <name evidence="3" type="ORF">J8A68_000463</name>
</gene>
<evidence type="ECO:0000313" key="4">
    <source>
        <dbReference type="Proteomes" id="UP000694255"/>
    </source>
</evidence>
<dbReference type="RefSeq" id="XP_049266265.1">
    <property type="nucleotide sequence ID" value="XM_049408636.1"/>
</dbReference>
<dbReference type="OrthoDB" id="205198at2759"/>